<name>A0AAD1X719_EUPCR</name>
<proteinExistence type="predicted"/>
<dbReference type="AlphaFoldDB" id="A0AAD1X719"/>
<comment type="caution">
    <text evidence="2">The sequence shown here is derived from an EMBL/GenBank/DDBJ whole genome shotgun (WGS) entry which is preliminary data.</text>
</comment>
<organism evidence="2 3">
    <name type="scientific">Euplotes crassus</name>
    <dbReference type="NCBI Taxonomy" id="5936"/>
    <lineage>
        <taxon>Eukaryota</taxon>
        <taxon>Sar</taxon>
        <taxon>Alveolata</taxon>
        <taxon>Ciliophora</taxon>
        <taxon>Intramacronucleata</taxon>
        <taxon>Spirotrichea</taxon>
        <taxon>Hypotrichia</taxon>
        <taxon>Euplotida</taxon>
        <taxon>Euplotidae</taxon>
        <taxon>Moneuplotes</taxon>
    </lineage>
</organism>
<dbReference type="Proteomes" id="UP001295684">
    <property type="component" value="Unassembled WGS sequence"/>
</dbReference>
<accession>A0AAD1X719</accession>
<sequence>MNNKYSSLKKISAQEDKQKEKEILRLLKKKRHILAQNLQFRRKEWLDQIANTANASNTDGGGIPGIGEYQQYYNEGAIKLIHPDLIEFREREREKEKLKKTVLPYKYEPDKIKSLQLMEQFKAGHLKKGSYDAKAPSRNTGWLRPRVRDNEINPKLRYSTKTDNERLKILFENTSRINPEPLNTKTLYDTPYRDYKKSKCASKKNFNVYKGHRQRQWSETKIIAKEPEPYTEAFREIERGRDSSREISDRVFSGTIPRDTWKDRITKSTSLRSYMGIIGAIKSASPNISIDPQRMNMIKSTDDIRRFADSSFLMHEEENEQEEGKNVDDAVEYLQLLHSPKTAPMKNKNLNWTHSKNASIQKDKINESDIHDKIKKLKTYFKSAQGFIAQERAKHPIRNQALHKPVSQVHHMTHNSQNAFQMSPNYTQNSFNPPTEQAVPFSPPRASKNGDSRLSVPMKTLQRELPSITERQQPTLIEECEIEE</sequence>
<dbReference type="EMBL" id="CAMPGE010002371">
    <property type="protein sequence ID" value="CAI2361172.1"/>
    <property type="molecule type" value="Genomic_DNA"/>
</dbReference>
<protein>
    <submittedName>
        <fullName evidence="2">Uncharacterized protein</fullName>
    </submittedName>
</protein>
<evidence type="ECO:0000313" key="2">
    <source>
        <dbReference type="EMBL" id="CAI2361172.1"/>
    </source>
</evidence>
<keyword evidence="3" id="KW-1185">Reference proteome</keyword>
<evidence type="ECO:0000256" key="1">
    <source>
        <dbReference type="SAM" id="MobiDB-lite"/>
    </source>
</evidence>
<reference evidence="2" key="1">
    <citation type="submission" date="2023-07" db="EMBL/GenBank/DDBJ databases">
        <authorList>
            <consortium name="AG Swart"/>
            <person name="Singh M."/>
            <person name="Singh A."/>
            <person name="Seah K."/>
            <person name="Emmerich C."/>
        </authorList>
    </citation>
    <scope>NUCLEOTIDE SEQUENCE</scope>
    <source>
        <strain evidence="2">DP1</strain>
    </source>
</reference>
<feature type="region of interest" description="Disordered" evidence="1">
    <location>
        <begin position="428"/>
        <end position="484"/>
    </location>
</feature>
<gene>
    <name evidence="2" type="ORF">ECRASSUSDP1_LOCUS2482</name>
</gene>
<evidence type="ECO:0000313" key="3">
    <source>
        <dbReference type="Proteomes" id="UP001295684"/>
    </source>
</evidence>